<dbReference type="WBParaSite" id="DME_0000493201-mRNA-1">
    <property type="protein sequence ID" value="DME_0000493201-mRNA-1"/>
    <property type="gene ID" value="DME_0000493201"/>
</dbReference>
<evidence type="ECO:0000313" key="3">
    <source>
        <dbReference type="EMBL" id="VDN50580.1"/>
    </source>
</evidence>
<keyword evidence="1" id="KW-0472">Membrane</keyword>
<keyword evidence="5" id="KW-1185">Reference proteome</keyword>
<proteinExistence type="predicted"/>
<accession>A0A0N4UCE1</accession>
<evidence type="ECO:0000313" key="5">
    <source>
        <dbReference type="Proteomes" id="UP000274756"/>
    </source>
</evidence>
<name>A0A0N4UCE1_DRAME</name>
<dbReference type="SUPFAM" id="SSF46934">
    <property type="entry name" value="UBA-like"/>
    <property type="match status" value="1"/>
</dbReference>
<dbReference type="AlphaFoldDB" id="A0A0N4UCE1"/>
<feature type="transmembrane region" description="Helical" evidence="1">
    <location>
        <begin position="46"/>
        <end position="66"/>
    </location>
</feature>
<dbReference type="InterPro" id="IPR015940">
    <property type="entry name" value="UBA"/>
</dbReference>
<dbReference type="SMART" id="SM00165">
    <property type="entry name" value="UBA"/>
    <property type="match status" value="1"/>
</dbReference>
<dbReference type="PROSITE" id="PS50030">
    <property type="entry name" value="UBA"/>
    <property type="match status" value="1"/>
</dbReference>
<evidence type="ECO:0000313" key="6">
    <source>
        <dbReference type="WBParaSite" id="DME_0000493201-mRNA-1"/>
    </source>
</evidence>
<dbReference type="OrthoDB" id="272778at2759"/>
<organism evidence="4 6">
    <name type="scientific">Dracunculus medinensis</name>
    <name type="common">Guinea worm</name>
    <dbReference type="NCBI Taxonomy" id="318479"/>
    <lineage>
        <taxon>Eukaryota</taxon>
        <taxon>Metazoa</taxon>
        <taxon>Ecdysozoa</taxon>
        <taxon>Nematoda</taxon>
        <taxon>Chromadorea</taxon>
        <taxon>Rhabditida</taxon>
        <taxon>Spirurina</taxon>
        <taxon>Dracunculoidea</taxon>
        <taxon>Dracunculidae</taxon>
        <taxon>Dracunculus</taxon>
    </lineage>
</organism>
<reference evidence="3 5" key="2">
    <citation type="submission" date="2018-11" db="EMBL/GenBank/DDBJ databases">
        <authorList>
            <consortium name="Pathogen Informatics"/>
        </authorList>
    </citation>
    <scope>NUCLEOTIDE SEQUENCE [LARGE SCALE GENOMIC DNA]</scope>
</reference>
<dbReference type="Gene3D" id="1.10.8.10">
    <property type="entry name" value="DNA helicase RuvA subunit, C-terminal domain"/>
    <property type="match status" value="1"/>
</dbReference>
<feature type="domain" description="UBA" evidence="2">
    <location>
        <begin position="173"/>
        <end position="214"/>
    </location>
</feature>
<dbReference type="Proteomes" id="UP000038040">
    <property type="component" value="Unplaced"/>
</dbReference>
<keyword evidence="1" id="KW-0812">Transmembrane</keyword>
<dbReference type="InterPro" id="IPR009060">
    <property type="entry name" value="UBA-like_sf"/>
</dbReference>
<keyword evidence="1" id="KW-1133">Transmembrane helix</keyword>
<protein>
    <submittedName>
        <fullName evidence="6">UBA domain-containing protein</fullName>
    </submittedName>
</protein>
<dbReference type="EMBL" id="UYYG01000004">
    <property type="protein sequence ID" value="VDN50580.1"/>
    <property type="molecule type" value="Genomic_DNA"/>
</dbReference>
<evidence type="ECO:0000256" key="1">
    <source>
        <dbReference type="SAM" id="Phobius"/>
    </source>
</evidence>
<dbReference type="Proteomes" id="UP000274756">
    <property type="component" value="Unassembled WGS sequence"/>
</dbReference>
<dbReference type="Pfam" id="PF00627">
    <property type="entry name" value="UBA"/>
    <property type="match status" value="1"/>
</dbReference>
<sequence>MKRLNRIEDTRGQRIAKEYREFEGINGESVERINFEQISRKYAKMFNFNLSSLIVVFSGVFVSLLYRNKLLSMDTVDFIPPPLSCFLTSNSNFFGSMINKFTNFGEIASNNQILPVAATLERQRMEAFDEYEKRLLFMQMRQLHMDEQANSSESRLNFLNRLFGRHTNDEATMPNEDQIRQLMDMGFRNRYTVIEALQRSGNDASVAATILLNDTRTNFLNSFFDSIKT</sequence>
<evidence type="ECO:0000313" key="4">
    <source>
        <dbReference type="Proteomes" id="UP000038040"/>
    </source>
</evidence>
<gene>
    <name evidence="3" type="ORF">DME_LOCUS553</name>
</gene>
<dbReference type="STRING" id="318479.A0A0N4UCE1"/>
<evidence type="ECO:0000259" key="2">
    <source>
        <dbReference type="PROSITE" id="PS50030"/>
    </source>
</evidence>
<reference evidence="6" key="1">
    <citation type="submission" date="2017-02" db="UniProtKB">
        <authorList>
            <consortium name="WormBaseParasite"/>
        </authorList>
    </citation>
    <scope>IDENTIFICATION</scope>
</reference>